<name>A0A0F9A6U1_9ZZZZ</name>
<accession>A0A0F9A6U1</accession>
<organism evidence="1">
    <name type="scientific">marine sediment metagenome</name>
    <dbReference type="NCBI Taxonomy" id="412755"/>
    <lineage>
        <taxon>unclassified sequences</taxon>
        <taxon>metagenomes</taxon>
        <taxon>ecological metagenomes</taxon>
    </lineage>
</organism>
<proteinExistence type="predicted"/>
<dbReference type="AlphaFoldDB" id="A0A0F9A6U1"/>
<dbReference type="EMBL" id="LAZR01044185">
    <property type="protein sequence ID" value="KKL05279.1"/>
    <property type="molecule type" value="Genomic_DNA"/>
</dbReference>
<gene>
    <name evidence="1" type="ORF">LCGC14_2607620</name>
</gene>
<sequence length="118" mass="13551">NSGGGYVPYSCLLPHQVYENDIKEAFEEDWNEKPHPLFDFDEMVSAMGGVSNKVDNKQPFREPCDWWFHSGVTTDKHGNRVPGGPHYCNNKKSGNYGRQNQCPRQTCPDYAIVRDDRK</sequence>
<comment type="caution">
    <text evidence="1">The sequence shown here is derived from an EMBL/GenBank/DDBJ whole genome shotgun (WGS) entry which is preliminary data.</text>
</comment>
<feature type="non-terminal residue" evidence="1">
    <location>
        <position position="1"/>
    </location>
</feature>
<reference evidence="1" key="1">
    <citation type="journal article" date="2015" name="Nature">
        <title>Complex archaea that bridge the gap between prokaryotes and eukaryotes.</title>
        <authorList>
            <person name="Spang A."/>
            <person name="Saw J.H."/>
            <person name="Jorgensen S.L."/>
            <person name="Zaremba-Niedzwiedzka K."/>
            <person name="Martijn J."/>
            <person name="Lind A.E."/>
            <person name="van Eijk R."/>
            <person name="Schleper C."/>
            <person name="Guy L."/>
            <person name="Ettema T.J."/>
        </authorList>
    </citation>
    <scope>NUCLEOTIDE SEQUENCE</scope>
</reference>
<evidence type="ECO:0000313" key="1">
    <source>
        <dbReference type="EMBL" id="KKL05279.1"/>
    </source>
</evidence>
<protein>
    <submittedName>
        <fullName evidence="1">Uncharacterized protein</fullName>
    </submittedName>
</protein>